<dbReference type="GO" id="GO:0071770">
    <property type="term" value="P:DIM/DIP cell wall layer assembly"/>
    <property type="evidence" value="ECO:0007669"/>
    <property type="project" value="TreeGrafter"/>
</dbReference>
<comment type="catalytic activity">
    <reaction evidence="11">
        <text>17-(4-hydroxyphenyl)heptadecanoyl-[(phenol)carboxyphthiodiolenone synthase] + 2 (S)-methylmalonyl-CoA + 3 malonyl-CoA + 5 NADPH + 10 H(+) = C35-(phenol)carboxyphthiodiolenone-[(phenol)carboxyphthiodiolenone synthase] + 5 CO2 + 5 NADP(+) + 5 CoA + 2 H2O</text>
        <dbReference type="Rhea" id="RHEA:57756"/>
        <dbReference type="Rhea" id="RHEA-COMP:14272"/>
        <dbReference type="Rhea" id="RHEA-COMP:14989"/>
        <dbReference type="ChEBI" id="CHEBI:15377"/>
        <dbReference type="ChEBI" id="CHEBI:15378"/>
        <dbReference type="ChEBI" id="CHEBI:16526"/>
        <dbReference type="ChEBI" id="CHEBI:57287"/>
        <dbReference type="ChEBI" id="CHEBI:57327"/>
        <dbReference type="ChEBI" id="CHEBI:57384"/>
        <dbReference type="ChEBI" id="CHEBI:57783"/>
        <dbReference type="ChEBI" id="CHEBI:58349"/>
        <dbReference type="ChEBI" id="CHEBI:133300"/>
        <dbReference type="ChEBI" id="CHEBI:142259"/>
        <dbReference type="EC" id="2.3.1.292"/>
    </reaction>
</comment>
<evidence type="ECO:0000256" key="10">
    <source>
        <dbReference type="ARBA" id="ARBA00023268"/>
    </source>
</evidence>
<dbReference type="Pfam" id="PF00698">
    <property type="entry name" value="Acyl_transf_1"/>
    <property type="match status" value="1"/>
</dbReference>
<dbReference type="Pfam" id="PF08659">
    <property type="entry name" value="KR"/>
    <property type="match status" value="1"/>
</dbReference>
<evidence type="ECO:0000256" key="15">
    <source>
        <dbReference type="ARBA" id="ARBA00058455"/>
    </source>
</evidence>
<evidence type="ECO:0000256" key="1">
    <source>
        <dbReference type="ARBA" id="ARBA00001937"/>
    </source>
</evidence>
<dbReference type="GO" id="GO:0031177">
    <property type="term" value="F:phosphopantetheine binding"/>
    <property type="evidence" value="ECO:0007669"/>
    <property type="project" value="InterPro"/>
</dbReference>
<dbReference type="SUPFAM" id="SSF55048">
    <property type="entry name" value="Probable ACP-binding domain of malonyl-CoA ACP transacylase"/>
    <property type="match status" value="1"/>
</dbReference>
<evidence type="ECO:0000256" key="16">
    <source>
        <dbReference type="ARBA" id="ARBA00066974"/>
    </source>
</evidence>
<evidence type="ECO:0000256" key="3">
    <source>
        <dbReference type="ARBA" id="ARBA00022450"/>
    </source>
</evidence>
<evidence type="ECO:0000313" key="23">
    <source>
        <dbReference type="EMBL" id="NER27073.1"/>
    </source>
</evidence>
<evidence type="ECO:0000256" key="18">
    <source>
        <dbReference type="ARBA" id="ARBA00075053"/>
    </source>
</evidence>
<evidence type="ECO:0000256" key="11">
    <source>
        <dbReference type="ARBA" id="ARBA00050973"/>
    </source>
</evidence>
<dbReference type="InterPro" id="IPR013968">
    <property type="entry name" value="PKS_KR"/>
</dbReference>
<comment type="cofactor">
    <cofactor evidence="1">
        <name>NADP(+)</name>
        <dbReference type="ChEBI" id="CHEBI:58349"/>
    </cofactor>
</comment>
<dbReference type="InterPro" id="IPR050091">
    <property type="entry name" value="PKS_NRPS_Biosynth_Enz"/>
</dbReference>
<dbReference type="InterPro" id="IPR057326">
    <property type="entry name" value="KR_dom"/>
</dbReference>
<dbReference type="CDD" id="cd00833">
    <property type="entry name" value="PKS"/>
    <property type="match status" value="1"/>
</dbReference>
<sequence length="1533" mass="169123">MDKWETEASVEPIAIIGMVGRFPGAKNVDEFWQNLHDGVESISFFTDEELVAAGIDSKKLSNPNYVKAGSVLSDVEMFDASFFNFAPSEAEVTDPQHRLFLECAWEALENAGYDSESYEGRIGVYAGSEFNSYLLLNINRNLETAEDFFRLVHGNDKDYVTTRVSFQLNLTGPSVNVNTACSTSLVAVQMGCQSLLNYQSDLVLAGGVAVNLQKGYLYQEGMILSPDGHCRSFDAQAQGTIDGSGVGIVVLKRLEDALADGDCIQAVIKGSAINNDGALKVGYTAPSVDGQAAVILEAQSLAGIDPETITYIEAHGTGTTLGDPIEIAALRQAFSTSTQKQGFCGIGSVKTNFGHLGSAAGVTGLIKTVLALKNKQIPPSLHFEKPNPEIDFANSPFYVNSKLSEWNTNGTPRRAGVSSFGIGGTNAHVVLEEAPTVEPSGKSRPWQLLLLSAKTSSALEKATANLAQQLHSELKLADVAYTLSLGRRAFNHRRMLVCQDVEQAKSALSTLEPKQILTQFQEPGERSIVFMFSGQGAQYVNMTRELYEVEPTFREQVDMCCQLLKAHIGFDLRQALYPSPQQLTQASEQLQQTAITQPALFVIEYALAQLWKEWGVNPTAMIGHSIGEYVAATIAGVFSLEDALALVAARGKLMQQLPSGSMLAVPLPETEVQPFLGETLSLAAINGSSSCVVSGEKEAVEALEKNLASQGVECRRLHTSHAFHSAMMEPILEPFTQRVKQVKLQPPQIPYISNVTGTWITSQQATNPSYWANHLRQTVRWGESLQELLKQPAQILLEIGPGRTLTTLAKRHPDKKAEQVALSSVRHPQEAGSDVEFLLKALGRLWLAGVEVDWSGFYSHEQRHRLPLPTYPFERQRYWIEPPKQGDDKRAAPVSLEKKPDIADWFYMPCWKQSVPPIPIKQEQLSSPKSCTLVFTDECGLGSQLLEGLRRDNQEVISVKVGDKFNQLTEGVYTLNPQQSNDYDSLLIELQQQHKLPETIVHLWSVTPVTQTQSGLAGVEKAQETGFYSLLFLAQALGKQNLREQLPITVISNNMQSVTGEELLFPEKATLLGPVKVIPQEYPNISCRSIDVVLPTAGSWQQQKLIEQLLTELRVPISEHLIAYRGHNRWVQTFEPVRLEQSLEETPRLREAGVYMITGGLGGIGLVLAKHLAKTVRAKLILTGRSAFPARLEWDSWLATHDQTDSTSRKILKVQELEELGAEVLVISADVANLAQMTDAIAQAQQQFGQLHGVIHAAGIVEGNSLDTIAQINKVECQQQFQPKVYGLLVLEKLLHNQELDFCLLMSCLSSVLGRLGYVAYAAANLFMDNFVYSYNQNNFIEWLSVNWDDLQVDEEKKEATYFGSNLFEFAIEPEAGVNPLQRILGCSKFNQVVVSTRDLHSRIDQWINPESLAEKAAEQKASLHPRPDLQNAYAASRNEIEQVIVKIWQEVLGINNVGIHDNFFELGGDSLMAVQVISRIKKTLQIELSINSMFETPTVAGISEQIENIHLTIQQQQTSTTAALGSREEGVL</sequence>
<dbReference type="PANTHER" id="PTHR43775:SF51">
    <property type="entry name" value="INACTIVE PHENOLPHTHIOCEROL SYNTHESIS POLYKETIDE SYNTHASE TYPE I PKS1-RELATED"/>
    <property type="match status" value="1"/>
</dbReference>
<dbReference type="CDD" id="cd08953">
    <property type="entry name" value="KR_2_SDR_x"/>
    <property type="match status" value="1"/>
</dbReference>
<dbReference type="InterPro" id="IPR018201">
    <property type="entry name" value="Ketoacyl_synth_AS"/>
</dbReference>
<dbReference type="InterPro" id="IPR020806">
    <property type="entry name" value="PKS_PP-bd"/>
</dbReference>
<dbReference type="SMART" id="SM00822">
    <property type="entry name" value="PKS_KR"/>
    <property type="match status" value="1"/>
</dbReference>
<dbReference type="SMART" id="SM00823">
    <property type="entry name" value="PKS_PP"/>
    <property type="match status" value="1"/>
</dbReference>
<dbReference type="SMART" id="SM00825">
    <property type="entry name" value="PKS_KS"/>
    <property type="match status" value="1"/>
</dbReference>
<dbReference type="GO" id="GO:0004315">
    <property type="term" value="F:3-oxoacyl-[acyl-carrier-protein] synthase activity"/>
    <property type="evidence" value="ECO:0007669"/>
    <property type="project" value="InterPro"/>
</dbReference>
<comment type="cofactor">
    <cofactor evidence="2">
        <name>pantetheine 4'-phosphate</name>
        <dbReference type="ChEBI" id="CHEBI:47942"/>
    </cofactor>
</comment>
<name>A0A6B3N687_9CYAN</name>
<feature type="domain" description="Carrier" evidence="21">
    <location>
        <begin position="1436"/>
        <end position="1511"/>
    </location>
</feature>
<dbReference type="EMBL" id="JAAHFQ010000069">
    <property type="protein sequence ID" value="NER27073.1"/>
    <property type="molecule type" value="Genomic_DNA"/>
</dbReference>
<comment type="function">
    <text evidence="15">Part of the PpsABCDE complex involved in the biosynthesis of the lipid core common to phthiocerols and phenolphthiocerols by successive additions of malonyl-CoA or methylmalonyl-CoA extender units. PpsA can accept as substrate the activated forms of either icosanoyl (C20), docosanoyl (C22) or lignoceroyl (C24) groups from FadD26, or a (4-hydroxyphenyl)-C17 or (4-hydroxyphenyl)-C19 fatty acyl from FadD29. PpsA initiates the biosynthesis and extends its substrate using a malonyl-CoA extender unit. The PpsB and PpsC proteins add the second and third malonyl-CoA extender units. PpsD adds an (R)-methylmalonyl unit and PpsE adds a second (R)-methylmalonyl unit. The incorporation of the methylmalonyl units results in formation of two branched methyl groups in the elongated product.</text>
</comment>
<dbReference type="PANTHER" id="PTHR43775">
    <property type="entry name" value="FATTY ACID SYNTHASE"/>
    <property type="match status" value="1"/>
</dbReference>
<comment type="catalytic activity">
    <reaction evidence="13">
        <text>docosanoyl-[(phenol)carboxyphthiodiolenone synthase] + 2 (S)-methylmalonyl-CoA + 3 malonyl-CoA + 5 NADPH + 10 H(+) = C34-carboxyphthiodiolenone-[(phenol)carboxyphthiodiolenone synthase] + 5 CO2 + 5 NADP(+) + 5 CoA + 2 H2O</text>
        <dbReference type="Rhea" id="RHEA:57752"/>
        <dbReference type="Rhea" id="RHEA-COMP:14987"/>
        <dbReference type="Rhea" id="RHEA-COMP:14988"/>
        <dbReference type="ChEBI" id="CHEBI:15377"/>
        <dbReference type="ChEBI" id="CHEBI:15378"/>
        <dbReference type="ChEBI" id="CHEBI:16526"/>
        <dbReference type="ChEBI" id="CHEBI:57287"/>
        <dbReference type="ChEBI" id="CHEBI:57327"/>
        <dbReference type="ChEBI" id="CHEBI:57384"/>
        <dbReference type="ChEBI" id="CHEBI:57783"/>
        <dbReference type="ChEBI" id="CHEBI:58349"/>
        <dbReference type="ChEBI" id="CHEBI:142237"/>
        <dbReference type="ChEBI" id="CHEBI:142238"/>
        <dbReference type="EC" id="2.3.1.292"/>
    </reaction>
</comment>
<protein>
    <recommendedName>
        <fullName evidence="17">Phenolphthiocerol/phthiocerol polyketide synthase subunit E</fullName>
        <ecNumber evidence="16">2.3.1.292</ecNumber>
    </recommendedName>
    <alternativeName>
        <fullName evidence="19">(Phenol)carboxyphthiodiolenone synthase subunit E</fullName>
    </alternativeName>
    <alternativeName>
        <fullName evidence="20">Beta-ketoacyl-acyl-carrier-protein synthase I</fullName>
    </alternativeName>
    <alternativeName>
        <fullName evidence="18">Phthiocerol synthesis polyketide synthase type I PpsE</fullName>
    </alternativeName>
</protein>
<dbReference type="InterPro" id="IPR001227">
    <property type="entry name" value="Ac_transferase_dom_sf"/>
</dbReference>
<dbReference type="InterPro" id="IPR014043">
    <property type="entry name" value="Acyl_transferase_dom"/>
</dbReference>
<dbReference type="Pfam" id="PF00550">
    <property type="entry name" value="PP-binding"/>
    <property type="match status" value="1"/>
</dbReference>
<dbReference type="Gene3D" id="3.30.70.3290">
    <property type="match status" value="1"/>
</dbReference>
<dbReference type="GO" id="GO:0006633">
    <property type="term" value="P:fatty acid biosynthetic process"/>
    <property type="evidence" value="ECO:0007669"/>
    <property type="project" value="InterPro"/>
</dbReference>
<dbReference type="Pfam" id="PF00109">
    <property type="entry name" value="ketoacyl-synt"/>
    <property type="match status" value="1"/>
</dbReference>
<dbReference type="Pfam" id="PF21394">
    <property type="entry name" value="Beta-ketacyl_N"/>
    <property type="match status" value="1"/>
</dbReference>
<evidence type="ECO:0000256" key="7">
    <source>
        <dbReference type="ARBA" id="ARBA00022857"/>
    </source>
</evidence>
<dbReference type="InterPro" id="IPR016039">
    <property type="entry name" value="Thiolase-like"/>
</dbReference>
<proteinExistence type="predicted"/>
<dbReference type="GO" id="GO:0004312">
    <property type="term" value="F:fatty acid synthase activity"/>
    <property type="evidence" value="ECO:0007669"/>
    <property type="project" value="TreeGrafter"/>
</dbReference>
<dbReference type="InterPro" id="IPR006162">
    <property type="entry name" value="Ppantetheine_attach_site"/>
</dbReference>
<dbReference type="SUPFAM" id="SSF53901">
    <property type="entry name" value="Thiolase-like"/>
    <property type="match status" value="1"/>
</dbReference>
<dbReference type="InterPro" id="IPR009081">
    <property type="entry name" value="PP-bd_ACP"/>
</dbReference>
<evidence type="ECO:0000256" key="6">
    <source>
        <dbReference type="ARBA" id="ARBA00022832"/>
    </source>
</evidence>
<evidence type="ECO:0000256" key="2">
    <source>
        <dbReference type="ARBA" id="ARBA00001957"/>
    </source>
</evidence>
<dbReference type="Gene3D" id="1.10.1200.10">
    <property type="entry name" value="ACP-like"/>
    <property type="match status" value="1"/>
</dbReference>
<reference evidence="23" key="1">
    <citation type="submission" date="2019-11" db="EMBL/GenBank/DDBJ databases">
        <title>Genomic insights into an expanded diversity of filamentous marine cyanobacteria reveals the extraordinary biosynthetic potential of Moorea and Okeania.</title>
        <authorList>
            <person name="Ferreira Leao T."/>
            <person name="Wang M."/>
            <person name="Moss N."/>
            <person name="Da Silva R."/>
            <person name="Sanders J."/>
            <person name="Nurk S."/>
            <person name="Gurevich A."/>
            <person name="Humphrey G."/>
            <person name="Reher R."/>
            <person name="Zhu Q."/>
            <person name="Belda-Ferre P."/>
            <person name="Glukhov E."/>
            <person name="Rex R."/>
            <person name="Dorrestein P.C."/>
            <person name="Knight R."/>
            <person name="Pevzner P."/>
            <person name="Gerwick W.H."/>
            <person name="Gerwick L."/>
        </authorList>
    </citation>
    <scope>NUCLEOTIDE SEQUENCE</scope>
    <source>
        <strain evidence="23">SIO1C4</strain>
    </source>
</reference>
<dbReference type="Gene3D" id="3.40.47.10">
    <property type="match status" value="1"/>
</dbReference>
<dbReference type="PROSITE" id="PS52004">
    <property type="entry name" value="KS3_2"/>
    <property type="match status" value="1"/>
</dbReference>
<gene>
    <name evidence="23" type="ORF">F6J89_05415</name>
</gene>
<evidence type="ECO:0000256" key="19">
    <source>
        <dbReference type="ARBA" id="ARBA00078169"/>
    </source>
</evidence>
<dbReference type="PROSITE" id="PS00606">
    <property type="entry name" value="KS3_1"/>
    <property type="match status" value="1"/>
</dbReference>
<dbReference type="SUPFAM" id="SSF47336">
    <property type="entry name" value="ACP-like"/>
    <property type="match status" value="1"/>
</dbReference>
<dbReference type="SUPFAM" id="SSF52151">
    <property type="entry name" value="FabD/lysophospholipase-like"/>
    <property type="match status" value="1"/>
</dbReference>
<keyword evidence="5" id="KW-0808">Transferase</keyword>
<evidence type="ECO:0000256" key="8">
    <source>
        <dbReference type="ARBA" id="ARBA00023002"/>
    </source>
</evidence>
<evidence type="ECO:0000256" key="14">
    <source>
        <dbReference type="ARBA" id="ARBA00052745"/>
    </source>
</evidence>
<evidence type="ECO:0000256" key="20">
    <source>
        <dbReference type="ARBA" id="ARBA00084020"/>
    </source>
</evidence>
<keyword evidence="10" id="KW-0511">Multifunctional enzyme</keyword>
<dbReference type="FunFam" id="3.40.47.10:FF:000042">
    <property type="entry name" value="Polyketide synthase Pks13"/>
    <property type="match status" value="1"/>
</dbReference>
<dbReference type="InterPro" id="IPR016036">
    <property type="entry name" value="Malonyl_transacylase_ACP-bd"/>
</dbReference>
<evidence type="ECO:0000256" key="13">
    <source>
        <dbReference type="ARBA" id="ARBA00052119"/>
    </source>
</evidence>
<evidence type="ECO:0000259" key="22">
    <source>
        <dbReference type="PROSITE" id="PS52004"/>
    </source>
</evidence>
<accession>A0A6B3N687</accession>
<dbReference type="SMART" id="SM00827">
    <property type="entry name" value="PKS_AT"/>
    <property type="match status" value="1"/>
</dbReference>
<evidence type="ECO:0000256" key="9">
    <source>
        <dbReference type="ARBA" id="ARBA00023098"/>
    </source>
</evidence>
<evidence type="ECO:0000256" key="4">
    <source>
        <dbReference type="ARBA" id="ARBA00022553"/>
    </source>
</evidence>
<keyword evidence="4" id="KW-0597">Phosphoprotein</keyword>
<dbReference type="GO" id="GO:0016491">
    <property type="term" value="F:oxidoreductase activity"/>
    <property type="evidence" value="ECO:0007669"/>
    <property type="project" value="UniProtKB-KW"/>
</dbReference>
<dbReference type="InterPro" id="IPR014030">
    <property type="entry name" value="Ketoacyl_synth_N"/>
</dbReference>
<dbReference type="InterPro" id="IPR016035">
    <property type="entry name" value="Acyl_Trfase/lysoPLipase"/>
</dbReference>
<dbReference type="Gene3D" id="3.30.70.250">
    <property type="entry name" value="Malonyl-CoA ACP transacylase, ACP-binding"/>
    <property type="match status" value="1"/>
</dbReference>
<dbReference type="PROSITE" id="PS50075">
    <property type="entry name" value="CARRIER"/>
    <property type="match status" value="1"/>
</dbReference>
<feature type="domain" description="Ketosynthase family 3 (KS3)" evidence="22">
    <location>
        <begin position="10"/>
        <end position="433"/>
    </location>
</feature>
<dbReference type="FunFam" id="1.10.1200.10:FF:000005">
    <property type="entry name" value="Nonribosomal peptide synthetase 1"/>
    <property type="match status" value="1"/>
</dbReference>
<keyword evidence="8" id="KW-0560">Oxidoreductase</keyword>
<dbReference type="InterPro" id="IPR020841">
    <property type="entry name" value="PKS_Beta-ketoAc_synthase_dom"/>
</dbReference>
<comment type="catalytic activity">
    <reaction evidence="12">
        <text>19-(4-hydroxyphenyl)nonadecanoyl-[(phenol)carboxyphthiodiolenone synthase] + 2 (S)-methylmalonyl-CoA + 3 malonyl-CoA + 5 NADPH + 10 H(+) = C37-(phenol)carboxyphthiodiolenone-[(phenol)carboxyphthiodiolenone synthase] + 5 CO2 + 5 NADP(+) + 5 CoA + 2 H2O</text>
        <dbReference type="Rhea" id="RHEA:57760"/>
        <dbReference type="Rhea" id="RHEA-COMP:14273"/>
        <dbReference type="Rhea" id="RHEA-COMP:14990"/>
        <dbReference type="ChEBI" id="CHEBI:15377"/>
        <dbReference type="ChEBI" id="CHEBI:15378"/>
        <dbReference type="ChEBI" id="CHEBI:16526"/>
        <dbReference type="ChEBI" id="CHEBI:57287"/>
        <dbReference type="ChEBI" id="CHEBI:57327"/>
        <dbReference type="ChEBI" id="CHEBI:57384"/>
        <dbReference type="ChEBI" id="CHEBI:57783"/>
        <dbReference type="ChEBI" id="CHEBI:58349"/>
        <dbReference type="ChEBI" id="CHEBI:133301"/>
        <dbReference type="ChEBI" id="CHEBI:142260"/>
        <dbReference type="EC" id="2.3.1.292"/>
    </reaction>
</comment>
<keyword evidence="6" id="KW-0276">Fatty acid metabolism</keyword>
<dbReference type="Pfam" id="PF02801">
    <property type="entry name" value="Ketoacyl-synt_C"/>
    <property type="match status" value="1"/>
</dbReference>
<comment type="caution">
    <text evidence="23">The sequence shown here is derived from an EMBL/GenBank/DDBJ whole genome shotgun (WGS) entry which is preliminary data.</text>
</comment>
<dbReference type="PROSITE" id="PS00012">
    <property type="entry name" value="PHOSPHOPANTETHEINE"/>
    <property type="match status" value="1"/>
</dbReference>
<dbReference type="FunFam" id="3.40.366.10:FF:000002">
    <property type="entry name" value="Probable polyketide synthase 2"/>
    <property type="match status" value="1"/>
</dbReference>
<keyword evidence="7" id="KW-0521">NADP</keyword>
<keyword evidence="3" id="KW-0596">Phosphopantetheine</keyword>
<dbReference type="GO" id="GO:0005886">
    <property type="term" value="C:plasma membrane"/>
    <property type="evidence" value="ECO:0007669"/>
    <property type="project" value="TreeGrafter"/>
</dbReference>
<dbReference type="Gene3D" id="3.40.50.720">
    <property type="entry name" value="NAD(P)-binding Rossmann-like Domain"/>
    <property type="match status" value="1"/>
</dbReference>
<dbReference type="SUPFAM" id="SSF51735">
    <property type="entry name" value="NAD(P)-binding Rossmann-fold domains"/>
    <property type="match status" value="2"/>
</dbReference>
<dbReference type="Gene3D" id="3.40.366.10">
    <property type="entry name" value="Malonyl-Coenzyme A Acyl Carrier Protein, domain 2"/>
    <property type="match status" value="1"/>
</dbReference>
<dbReference type="InterPro" id="IPR014031">
    <property type="entry name" value="Ketoacyl_synth_C"/>
</dbReference>
<organism evidence="23">
    <name type="scientific">Symploca sp. SIO1C4</name>
    <dbReference type="NCBI Taxonomy" id="2607765"/>
    <lineage>
        <taxon>Bacteria</taxon>
        <taxon>Bacillati</taxon>
        <taxon>Cyanobacteriota</taxon>
        <taxon>Cyanophyceae</taxon>
        <taxon>Coleofasciculales</taxon>
        <taxon>Coleofasciculaceae</taxon>
        <taxon>Symploca</taxon>
    </lineage>
</organism>
<dbReference type="Pfam" id="PF22621">
    <property type="entry name" value="CurL-like_PKS_C"/>
    <property type="match status" value="1"/>
</dbReference>
<dbReference type="EC" id="2.3.1.292" evidence="16"/>
<dbReference type="GO" id="GO:0034081">
    <property type="term" value="C:polyketide synthase complex"/>
    <property type="evidence" value="ECO:0007669"/>
    <property type="project" value="UniProtKB-ARBA"/>
</dbReference>
<comment type="catalytic activity">
    <reaction evidence="14">
        <text>icosanoyl-[(phenol)carboxyphthiodiolenone synthase] + 2 (S)-methylmalonyl-CoA + 3 malonyl-CoA + 5 NADPH + 10 H(+) = C32-carboxyphthiodiolenone-[(phenol)carboxyphthiodiolenone synthase] + 5 CO2 + 5 NADP(+) + 5 CoA + 2 H2O</text>
        <dbReference type="Rhea" id="RHEA:57748"/>
        <dbReference type="Rhea" id="RHEA-COMP:14985"/>
        <dbReference type="Rhea" id="RHEA-COMP:14986"/>
        <dbReference type="ChEBI" id="CHEBI:15377"/>
        <dbReference type="ChEBI" id="CHEBI:15378"/>
        <dbReference type="ChEBI" id="CHEBI:16526"/>
        <dbReference type="ChEBI" id="CHEBI:57287"/>
        <dbReference type="ChEBI" id="CHEBI:57327"/>
        <dbReference type="ChEBI" id="CHEBI:57384"/>
        <dbReference type="ChEBI" id="CHEBI:57783"/>
        <dbReference type="ChEBI" id="CHEBI:58349"/>
        <dbReference type="ChEBI" id="CHEBI:87848"/>
        <dbReference type="ChEBI" id="CHEBI:142236"/>
        <dbReference type="EC" id="2.3.1.292"/>
    </reaction>
</comment>
<evidence type="ECO:0000256" key="5">
    <source>
        <dbReference type="ARBA" id="ARBA00022679"/>
    </source>
</evidence>
<keyword evidence="9" id="KW-0443">Lipid metabolism</keyword>
<dbReference type="InterPro" id="IPR049490">
    <property type="entry name" value="C883_1060-like_KR_N"/>
</dbReference>
<evidence type="ECO:0000256" key="12">
    <source>
        <dbReference type="ARBA" id="ARBA00051971"/>
    </source>
</evidence>
<dbReference type="InterPro" id="IPR036736">
    <property type="entry name" value="ACP-like_sf"/>
</dbReference>
<dbReference type="InterPro" id="IPR036291">
    <property type="entry name" value="NAD(P)-bd_dom_sf"/>
</dbReference>
<evidence type="ECO:0000259" key="21">
    <source>
        <dbReference type="PROSITE" id="PS50075"/>
    </source>
</evidence>
<evidence type="ECO:0000256" key="17">
    <source>
        <dbReference type="ARBA" id="ARBA00073623"/>
    </source>
</evidence>